<dbReference type="GO" id="GO:0048741">
    <property type="term" value="P:skeletal muscle fiber development"/>
    <property type="evidence" value="ECO:0007669"/>
    <property type="project" value="TreeGrafter"/>
</dbReference>
<dbReference type="PANTHER" id="PTHR16213">
    <property type="entry name" value="SELENOPROTEIN N"/>
    <property type="match status" value="1"/>
</dbReference>
<reference evidence="1 2" key="1">
    <citation type="submission" date="2021-04" db="EMBL/GenBank/DDBJ databases">
        <authorList>
            <person name="De Guttry C."/>
            <person name="Zahm M."/>
            <person name="Klopp C."/>
            <person name="Cabau C."/>
            <person name="Louis A."/>
            <person name="Berthelot C."/>
            <person name="Parey E."/>
            <person name="Roest Crollius H."/>
            <person name="Montfort J."/>
            <person name="Robinson-Rechavi M."/>
            <person name="Bucao C."/>
            <person name="Bouchez O."/>
            <person name="Gislard M."/>
            <person name="Lluch J."/>
            <person name="Milhes M."/>
            <person name="Lampietro C."/>
            <person name="Lopez Roques C."/>
            <person name="Donnadieu C."/>
            <person name="Braasch I."/>
            <person name="Desvignes T."/>
            <person name="Postlethwait J."/>
            <person name="Bobe J."/>
            <person name="Wedekind C."/>
            <person name="Guiguen Y."/>
        </authorList>
    </citation>
    <scope>NUCLEOTIDE SEQUENCE [LARGE SCALE GENOMIC DNA]</scope>
    <source>
        <strain evidence="1">Cs_M1</strain>
        <tissue evidence="1">Blood</tissue>
    </source>
</reference>
<dbReference type="PANTHER" id="PTHR16213:SF78">
    <property type="entry name" value="SELENOPROTEIN N"/>
    <property type="match status" value="1"/>
</dbReference>
<keyword evidence="2" id="KW-1185">Reference proteome</keyword>
<dbReference type="EMBL" id="JAGTTL010000023">
    <property type="protein sequence ID" value="KAK6304178.1"/>
    <property type="molecule type" value="Genomic_DNA"/>
</dbReference>
<comment type="caution">
    <text evidence="1">The sequence shown here is derived from an EMBL/GenBank/DDBJ whole genome shotgun (WGS) entry which is preliminary data.</text>
</comment>
<evidence type="ECO:0000313" key="2">
    <source>
        <dbReference type="Proteomes" id="UP001356427"/>
    </source>
</evidence>
<dbReference type="AlphaFoldDB" id="A0AAN8L7T4"/>
<sequence>MSEISSEEAAHRLKVTSYPFKKINLNSRPILLRFWADSSGDSAGKFARPGPSQPELRQHLVPGQRVAVHHINANYFLDETSVKPEEEADTFSFSGGFEDPATAMYINFLKEGLEKAKEYQAQ</sequence>
<accession>A0AAN8L7T4</accession>
<organism evidence="1 2">
    <name type="scientific">Coregonus suidteri</name>
    <dbReference type="NCBI Taxonomy" id="861788"/>
    <lineage>
        <taxon>Eukaryota</taxon>
        <taxon>Metazoa</taxon>
        <taxon>Chordata</taxon>
        <taxon>Craniata</taxon>
        <taxon>Vertebrata</taxon>
        <taxon>Euteleostomi</taxon>
        <taxon>Actinopterygii</taxon>
        <taxon>Neopterygii</taxon>
        <taxon>Teleostei</taxon>
        <taxon>Protacanthopterygii</taxon>
        <taxon>Salmoniformes</taxon>
        <taxon>Salmonidae</taxon>
        <taxon>Coregoninae</taxon>
        <taxon>Coregonus</taxon>
    </lineage>
</organism>
<dbReference type="GO" id="GO:0005789">
    <property type="term" value="C:endoplasmic reticulum membrane"/>
    <property type="evidence" value="ECO:0007669"/>
    <property type="project" value="TreeGrafter"/>
</dbReference>
<name>A0AAN8L7T4_9TELE</name>
<proteinExistence type="predicted"/>
<protein>
    <submittedName>
        <fullName evidence="1">Uncharacterized protein</fullName>
    </submittedName>
</protein>
<dbReference type="Proteomes" id="UP001356427">
    <property type="component" value="Unassembled WGS sequence"/>
</dbReference>
<gene>
    <name evidence="1" type="ORF">J4Q44_G00247640</name>
</gene>
<dbReference type="GO" id="GO:0055074">
    <property type="term" value="P:calcium ion homeostasis"/>
    <property type="evidence" value="ECO:0007669"/>
    <property type="project" value="TreeGrafter"/>
</dbReference>
<evidence type="ECO:0000313" key="1">
    <source>
        <dbReference type="EMBL" id="KAK6304178.1"/>
    </source>
</evidence>